<dbReference type="InterPro" id="IPR008984">
    <property type="entry name" value="SMAD_FHA_dom_sf"/>
</dbReference>
<proteinExistence type="predicted"/>
<keyword evidence="3" id="KW-1185">Reference proteome</keyword>
<evidence type="ECO:0000313" key="3">
    <source>
        <dbReference type="Proteomes" id="UP000035680"/>
    </source>
</evidence>
<accession>A0A0K0G3J3</accession>
<feature type="compositionally biased region" description="Basic and acidic residues" evidence="1">
    <location>
        <begin position="1"/>
        <end position="30"/>
    </location>
</feature>
<dbReference type="Gene3D" id="2.60.200.20">
    <property type="match status" value="1"/>
</dbReference>
<reference evidence="3" key="1">
    <citation type="submission" date="2014-07" db="EMBL/GenBank/DDBJ databases">
        <authorList>
            <person name="Martin A.A"/>
            <person name="De Silva N."/>
        </authorList>
    </citation>
    <scope>NUCLEOTIDE SEQUENCE</scope>
</reference>
<dbReference type="AlphaFoldDB" id="A0A0K0G3J3"/>
<feature type="region of interest" description="Disordered" evidence="1">
    <location>
        <begin position="248"/>
        <end position="267"/>
    </location>
</feature>
<feature type="compositionally biased region" description="Basic and acidic residues" evidence="1">
    <location>
        <begin position="38"/>
        <end position="50"/>
    </location>
</feature>
<evidence type="ECO:0000256" key="1">
    <source>
        <dbReference type="SAM" id="MobiDB-lite"/>
    </source>
</evidence>
<feature type="region of interest" description="Disordered" evidence="1">
    <location>
        <begin position="1"/>
        <end position="101"/>
    </location>
</feature>
<name>A0A0K0G3J3_STRVS</name>
<dbReference type="Proteomes" id="UP000035680">
    <property type="component" value="Unassembled WGS sequence"/>
</dbReference>
<evidence type="ECO:0000313" key="4">
    <source>
        <dbReference type="WBParaSite" id="SVE_1929800.1"/>
    </source>
</evidence>
<dbReference type="Pfam" id="PF00498">
    <property type="entry name" value="FHA"/>
    <property type="match status" value="1"/>
</dbReference>
<dbReference type="WBParaSite" id="SVE_1929800.1">
    <property type="protein sequence ID" value="SVE_1929800.1"/>
    <property type="gene ID" value="SVE_1929800"/>
</dbReference>
<protein>
    <submittedName>
        <fullName evidence="4">Smad nuclear-interacting protein 1 (inferred by orthology to a human protein)</fullName>
    </submittedName>
</protein>
<organism evidence="3 4">
    <name type="scientific">Strongyloides venezuelensis</name>
    <name type="common">Threadworm</name>
    <dbReference type="NCBI Taxonomy" id="75913"/>
    <lineage>
        <taxon>Eukaryota</taxon>
        <taxon>Metazoa</taxon>
        <taxon>Ecdysozoa</taxon>
        <taxon>Nematoda</taxon>
        <taxon>Chromadorea</taxon>
        <taxon>Rhabditida</taxon>
        <taxon>Tylenchina</taxon>
        <taxon>Panagrolaimomorpha</taxon>
        <taxon>Strongyloidoidea</taxon>
        <taxon>Strongyloididae</taxon>
        <taxon>Strongyloides</taxon>
    </lineage>
</organism>
<evidence type="ECO:0000259" key="2">
    <source>
        <dbReference type="PROSITE" id="PS50006"/>
    </source>
</evidence>
<dbReference type="PROSITE" id="PS50006">
    <property type="entry name" value="FHA_DOMAIN"/>
    <property type="match status" value="1"/>
</dbReference>
<dbReference type="STRING" id="75913.A0A0K0G3J3"/>
<dbReference type="SUPFAM" id="SSF49879">
    <property type="entry name" value="SMAD/FHA domain"/>
    <property type="match status" value="1"/>
</dbReference>
<dbReference type="PANTHER" id="PTHR23308">
    <property type="entry name" value="NUCLEAR INHIBITOR OF PROTEIN PHOSPHATASE-1"/>
    <property type="match status" value="1"/>
</dbReference>
<dbReference type="InterPro" id="IPR000253">
    <property type="entry name" value="FHA_dom"/>
</dbReference>
<dbReference type="InterPro" id="IPR050923">
    <property type="entry name" value="Cell_Proc_Reg/RNA_Proc"/>
</dbReference>
<dbReference type="SMART" id="SM00240">
    <property type="entry name" value="FHA"/>
    <property type="match status" value="1"/>
</dbReference>
<sequence>MGRDNSKYVSKRKYDSSRKYSRNSDSDYEHKRHRRHRSDSDDSRIKVDYKRRSRSPKMSGYERKRNYDKINESGEKWGKPEHYKEESESKTAVDKDKPNFATSGKLCEDTNTFKGVVVKYSEPHDAAMPTVKWRLYPFKGDEALPQIYIHRQSAYLIGKDRKVADFPVDHPSCSKQHAAFQYRNVKTSTGSRKVLLYVIDLGSTNGTFLNGEKIESSRYYELKEKDVLKFGFSSREYVVLSEDMCQKEVSNDKEDSDDDLDVDLTGVDDKIKQENSFNDYGL</sequence>
<feature type="domain" description="FHA" evidence="2">
    <location>
        <begin position="155"/>
        <end position="214"/>
    </location>
</feature>
<feature type="compositionally biased region" description="Basic and acidic residues" evidence="1">
    <location>
        <begin position="60"/>
        <end position="98"/>
    </location>
</feature>
<reference evidence="4" key="2">
    <citation type="submission" date="2015-08" db="UniProtKB">
        <authorList>
            <consortium name="WormBaseParasite"/>
        </authorList>
    </citation>
    <scope>IDENTIFICATION</scope>
</reference>